<dbReference type="PROSITE" id="PS00455">
    <property type="entry name" value="AMP_BINDING"/>
    <property type="match status" value="1"/>
</dbReference>
<dbReference type="InterPro" id="IPR042099">
    <property type="entry name" value="ANL_N_sf"/>
</dbReference>
<evidence type="ECO:0000313" key="4">
    <source>
        <dbReference type="EMBL" id="KKA18823.1"/>
    </source>
</evidence>
<dbReference type="InterPro" id="IPR000873">
    <property type="entry name" value="AMP-dep_synth/lig_dom"/>
</dbReference>
<dbReference type="STRING" id="1408163.A0A0F4YMH6"/>
<sequence>MPRLIPALIEHYAAQQPDKVYASIPVDNDDLSLGFRDITYGQLRRAVDKAAFWLAGEIGDATEKGDFETFAYYGSRDLRYVILLLAAIKIGRKALFSSLLCSLDAHVYLAQSTDCHIFLCTPSLLPLVEQIQHHQSPSRHVLVPELQEWLPAVEVDKEQPVYPYAKTWDEAKDDPCLIVHTSGSTGVPKIVTYTNDMLANVDRLRHLLPVEGCRCLVWEMPGRRLYSTIPIFHVSASSAILGIGSSLLFPVFYDAVGVLGPPDKPVTPELADQMHQFARLDGGIYPPSLLQDLVRDEDKREHLRSLKVILYGGAPLERSCGEWLVNNMGSRLRSLIGSTEGTMWPTLVPVDPVTDWQYTHFHPASGATFVPVNASISSMPGKQKEEEEEQELYELIFERSPDIEDYTNFFRYAPHLDRWATKDLWTPHPDPAKRASHWRYRGRTDDLVLLSGEVKMYAAQLEARIETHPLVRAAFVGGNQRKWPFLLVEIMPDIEDEQQRYKILDEQIWPWIEQQLLSSSSSSSKNVNSSLQHEAVRLRRPLVLVADPKRPIVRASKGSIQRNATSQARKAPNTNISVVTEVVFAALAVSYCRAVAQVLLGRGILETGMGAELLIIENSHLHIYSSE</sequence>
<dbReference type="InterPro" id="IPR051414">
    <property type="entry name" value="Adenylate-forming_Reductase"/>
</dbReference>
<protein>
    <submittedName>
        <fullName evidence="4">AMP-binding enzyme</fullName>
    </submittedName>
</protein>
<dbReference type="PANTHER" id="PTHR43439:SF2">
    <property type="entry name" value="ENZYME, PUTATIVE (JCVI)-RELATED"/>
    <property type="match status" value="1"/>
</dbReference>
<reference evidence="4 5" key="1">
    <citation type="submission" date="2015-04" db="EMBL/GenBank/DDBJ databases">
        <authorList>
            <person name="Heijne W.H."/>
            <person name="Fedorova N.D."/>
            <person name="Nierman W.C."/>
            <person name="Vollebregt A.W."/>
            <person name="Zhao Z."/>
            <person name="Wu L."/>
            <person name="Kumar M."/>
            <person name="Stam H."/>
            <person name="van den Berg M.A."/>
            <person name="Pel H.J."/>
        </authorList>
    </citation>
    <scope>NUCLEOTIDE SEQUENCE [LARGE SCALE GENOMIC DNA]</scope>
    <source>
        <strain evidence="4 5">CBS 393.64</strain>
    </source>
</reference>
<evidence type="ECO:0000256" key="1">
    <source>
        <dbReference type="ARBA" id="ARBA00022450"/>
    </source>
</evidence>
<dbReference type="Pfam" id="PF23562">
    <property type="entry name" value="AMP-binding_C_3"/>
    <property type="match status" value="1"/>
</dbReference>
<evidence type="ECO:0000313" key="5">
    <source>
        <dbReference type="Proteomes" id="UP000053958"/>
    </source>
</evidence>
<keyword evidence="1" id="KW-0596">Phosphopantetheine</keyword>
<comment type="caution">
    <text evidence="4">The sequence shown here is derived from an EMBL/GenBank/DDBJ whole genome shotgun (WGS) entry which is preliminary data.</text>
</comment>
<dbReference type="EMBL" id="LASV01000415">
    <property type="protein sequence ID" value="KKA18823.1"/>
    <property type="molecule type" value="Genomic_DNA"/>
</dbReference>
<accession>A0A0F4YMH6</accession>
<dbReference type="AlphaFoldDB" id="A0A0F4YMH6"/>
<dbReference type="SUPFAM" id="SSF56801">
    <property type="entry name" value="Acetyl-CoA synthetase-like"/>
    <property type="match status" value="1"/>
</dbReference>
<dbReference type="InterPro" id="IPR020845">
    <property type="entry name" value="AMP-binding_CS"/>
</dbReference>
<dbReference type="PANTHER" id="PTHR43439">
    <property type="entry name" value="PHENYLACETATE-COENZYME A LIGASE"/>
    <property type="match status" value="1"/>
</dbReference>
<dbReference type="Gene3D" id="3.40.50.12780">
    <property type="entry name" value="N-terminal domain of ligase-like"/>
    <property type="match status" value="1"/>
</dbReference>
<dbReference type="OrthoDB" id="429813at2759"/>
<name>A0A0F4YMH6_RASE3</name>
<organism evidence="4 5">
    <name type="scientific">Rasamsonia emersonii (strain ATCC 16479 / CBS 393.64 / IMI 116815)</name>
    <dbReference type="NCBI Taxonomy" id="1408163"/>
    <lineage>
        <taxon>Eukaryota</taxon>
        <taxon>Fungi</taxon>
        <taxon>Dikarya</taxon>
        <taxon>Ascomycota</taxon>
        <taxon>Pezizomycotina</taxon>
        <taxon>Eurotiomycetes</taxon>
        <taxon>Eurotiomycetidae</taxon>
        <taxon>Eurotiales</taxon>
        <taxon>Trichocomaceae</taxon>
        <taxon>Rasamsonia</taxon>
    </lineage>
</organism>
<evidence type="ECO:0000259" key="3">
    <source>
        <dbReference type="Pfam" id="PF00501"/>
    </source>
</evidence>
<gene>
    <name evidence="4" type="ORF">T310_7215</name>
</gene>
<proteinExistence type="predicted"/>
<feature type="domain" description="AMP-dependent synthetase/ligase" evidence="3">
    <location>
        <begin position="10"/>
        <end position="358"/>
    </location>
</feature>
<dbReference type="Proteomes" id="UP000053958">
    <property type="component" value="Unassembled WGS sequence"/>
</dbReference>
<dbReference type="GeneID" id="25319491"/>
<keyword evidence="5" id="KW-1185">Reference proteome</keyword>
<keyword evidence="2" id="KW-0597">Phosphoprotein</keyword>
<dbReference type="RefSeq" id="XP_013325435.1">
    <property type="nucleotide sequence ID" value="XM_013469981.1"/>
</dbReference>
<dbReference type="Pfam" id="PF00501">
    <property type="entry name" value="AMP-binding"/>
    <property type="match status" value="1"/>
</dbReference>
<evidence type="ECO:0000256" key="2">
    <source>
        <dbReference type="ARBA" id="ARBA00022553"/>
    </source>
</evidence>